<dbReference type="InterPro" id="IPR006881">
    <property type="entry name" value="RepA_C"/>
</dbReference>
<gene>
    <name evidence="1" type="ORF">A6A40_11295</name>
</gene>
<evidence type="ECO:0000313" key="1">
    <source>
        <dbReference type="EMBL" id="ANC92439.1"/>
    </source>
</evidence>
<dbReference type="EMBL" id="CP015285">
    <property type="protein sequence ID" value="ANC92439.1"/>
    <property type="molecule type" value="Genomic_DNA"/>
</dbReference>
<accession>A0A160JHB8</accession>
<evidence type="ECO:0000313" key="2">
    <source>
        <dbReference type="Proteomes" id="UP000077405"/>
    </source>
</evidence>
<protein>
    <submittedName>
        <fullName evidence="1">Pirin</fullName>
    </submittedName>
</protein>
<dbReference type="RefSeq" id="WP_063635493.1">
    <property type="nucleotide sequence ID" value="NZ_CP015285.1"/>
</dbReference>
<dbReference type="Proteomes" id="UP000077405">
    <property type="component" value="Chromosome"/>
</dbReference>
<reference evidence="1 2" key="1">
    <citation type="journal article" date="2013" name="Int. J. Syst. Evol. Microbiol.">
        <title>Azospirillum humicireducens sp. nov., a nitrogen-fixing bacterium isolated from a microbial fuel cell.</title>
        <authorList>
            <person name="Zhou S."/>
            <person name="Han L."/>
            <person name="Wang Y."/>
            <person name="Yang G."/>
            <person name="Zhuang L."/>
            <person name="Hu P."/>
        </authorList>
    </citation>
    <scope>NUCLEOTIDE SEQUENCE [LARGE SCALE GENOMIC DNA]</scope>
    <source>
        <strain evidence="1 2">SgZ-5</strain>
    </source>
</reference>
<name>A0A160JHB8_9PROT</name>
<dbReference type="OrthoDB" id="932750at2"/>
<organism evidence="1 2">
    <name type="scientific">Azospirillum humicireducens</name>
    <dbReference type="NCBI Taxonomy" id="1226968"/>
    <lineage>
        <taxon>Bacteria</taxon>
        <taxon>Pseudomonadati</taxon>
        <taxon>Pseudomonadota</taxon>
        <taxon>Alphaproteobacteria</taxon>
        <taxon>Rhodospirillales</taxon>
        <taxon>Azospirillaceae</taxon>
        <taxon>Azospirillum</taxon>
    </lineage>
</organism>
<proteinExistence type="predicted"/>
<dbReference type="AlphaFoldDB" id="A0A160JHB8"/>
<sequence length="306" mass="34764">MGDIHRLVIEHGRDKARALVRPEDRTLVDIAADILADENQHLGITYSGFCLTSLPHKKLADDAPWEKRGHQVTLLVEPGRLKVNGKVKLFGVPYGARARMILIYLQTQAVRTGRREVELGRSMRDWLTRMGISVGGETFRGFREQSLRISACTLKFFWDGENADVFEKGGIVKRGLIFHDDLGDDRQGTLWNDVVQLDETFFQALRDHPVPLLEEAVRQLKDRSLSLDLYVWLAYRLHSLSRPQPISWPSLYAQFGAGYDQMKHFKPRFVQALQYALAAYPDAKVEPADDGVVLHPSRPPIARLLA</sequence>
<dbReference type="KEGG" id="ahu:A6A40_11295"/>
<keyword evidence="2" id="KW-1185">Reference proteome</keyword>
<dbReference type="Pfam" id="PF04796">
    <property type="entry name" value="RepA_C"/>
    <property type="match status" value="1"/>
</dbReference>